<dbReference type="EMBL" id="JAQOWY010000006">
    <property type="protein sequence ID" value="KAK1856722.1"/>
    <property type="molecule type" value="Genomic_DNA"/>
</dbReference>
<dbReference type="AlphaFoldDB" id="A0AAD9AZI9"/>
<accession>A0AAD9AZI9</accession>
<comment type="caution">
    <text evidence="2">The sequence shown here is derived from an EMBL/GenBank/DDBJ whole genome shotgun (WGS) entry which is preliminary data.</text>
</comment>
<sequence>MGIQARHFRGALNRGGAMDTESFPQRQKFKVGFKKLAVHPSISNRWTVALLLLVFSTSHRSDLHHRNNTHHAEHHSFPHNLGHSPWR</sequence>
<evidence type="ECO:0000313" key="3">
    <source>
        <dbReference type="Proteomes" id="UP001243330"/>
    </source>
</evidence>
<keyword evidence="3" id="KW-1185">Reference proteome</keyword>
<organism evidence="2 3">
    <name type="scientific">Colletotrichum chrysophilum</name>
    <dbReference type="NCBI Taxonomy" id="1836956"/>
    <lineage>
        <taxon>Eukaryota</taxon>
        <taxon>Fungi</taxon>
        <taxon>Dikarya</taxon>
        <taxon>Ascomycota</taxon>
        <taxon>Pezizomycotina</taxon>
        <taxon>Sordariomycetes</taxon>
        <taxon>Hypocreomycetidae</taxon>
        <taxon>Glomerellales</taxon>
        <taxon>Glomerellaceae</taxon>
        <taxon>Colletotrichum</taxon>
        <taxon>Colletotrichum gloeosporioides species complex</taxon>
    </lineage>
</organism>
<proteinExistence type="predicted"/>
<gene>
    <name evidence="2" type="ORF">CCHR01_00692</name>
</gene>
<protein>
    <submittedName>
        <fullName evidence="2">Uncharacterized protein</fullName>
    </submittedName>
</protein>
<dbReference type="Proteomes" id="UP001243330">
    <property type="component" value="Unassembled WGS sequence"/>
</dbReference>
<feature type="region of interest" description="Disordered" evidence="1">
    <location>
        <begin position="68"/>
        <end position="87"/>
    </location>
</feature>
<evidence type="ECO:0000256" key="1">
    <source>
        <dbReference type="SAM" id="MobiDB-lite"/>
    </source>
</evidence>
<reference evidence="2" key="1">
    <citation type="submission" date="2023-01" db="EMBL/GenBank/DDBJ databases">
        <title>Colletotrichum chrysophilum M932 genome sequence.</title>
        <authorList>
            <person name="Baroncelli R."/>
        </authorList>
    </citation>
    <scope>NUCLEOTIDE SEQUENCE</scope>
    <source>
        <strain evidence="2">M932</strain>
    </source>
</reference>
<evidence type="ECO:0000313" key="2">
    <source>
        <dbReference type="EMBL" id="KAK1856722.1"/>
    </source>
</evidence>
<name>A0AAD9AZI9_9PEZI</name>